<gene>
    <name evidence="2" type="ORF">SVUK_LOCUS16102</name>
</gene>
<evidence type="ECO:0000313" key="3">
    <source>
        <dbReference type="Proteomes" id="UP000270094"/>
    </source>
</evidence>
<feature type="region of interest" description="Disordered" evidence="1">
    <location>
        <begin position="1"/>
        <end position="32"/>
    </location>
</feature>
<evidence type="ECO:0000256" key="1">
    <source>
        <dbReference type="SAM" id="MobiDB-lite"/>
    </source>
</evidence>
<reference evidence="2 3" key="1">
    <citation type="submission" date="2018-11" db="EMBL/GenBank/DDBJ databases">
        <authorList>
            <consortium name="Pathogen Informatics"/>
        </authorList>
    </citation>
    <scope>NUCLEOTIDE SEQUENCE [LARGE SCALE GENOMIC DNA]</scope>
</reference>
<dbReference type="AlphaFoldDB" id="A0A3P7JQV4"/>
<evidence type="ECO:0000313" key="2">
    <source>
        <dbReference type="EMBL" id="VDM81104.1"/>
    </source>
</evidence>
<proteinExistence type="predicted"/>
<accession>A0A3P7JQV4</accession>
<sequence length="80" mass="8818">MVSSTSKEEEKKEPEGLESIEKTEVKPEPKPQVGVVKLEKKPKDRSLGCGLLNWIDENPHIVAALFTSMDSGLQVFPGIL</sequence>
<dbReference type="Proteomes" id="UP000270094">
    <property type="component" value="Unassembled WGS sequence"/>
</dbReference>
<protein>
    <submittedName>
        <fullName evidence="2">Uncharacterized protein</fullName>
    </submittedName>
</protein>
<organism evidence="2 3">
    <name type="scientific">Strongylus vulgaris</name>
    <name type="common">Blood worm</name>
    <dbReference type="NCBI Taxonomy" id="40348"/>
    <lineage>
        <taxon>Eukaryota</taxon>
        <taxon>Metazoa</taxon>
        <taxon>Ecdysozoa</taxon>
        <taxon>Nematoda</taxon>
        <taxon>Chromadorea</taxon>
        <taxon>Rhabditida</taxon>
        <taxon>Rhabditina</taxon>
        <taxon>Rhabditomorpha</taxon>
        <taxon>Strongyloidea</taxon>
        <taxon>Strongylidae</taxon>
        <taxon>Strongylus</taxon>
    </lineage>
</organism>
<name>A0A3P7JQV4_STRVU</name>
<keyword evidence="3" id="KW-1185">Reference proteome</keyword>
<dbReference type="EMBL" id="UYYB01111425">
    <property type="protein sequence ID" value="VDM81104.1"/>
    <property type="molecule type" value="Genomic_DNA"/>
</dbReference>
<feature type="compositionally biased region" description="Basic and acidic residues" evidence="1">
    <location>
        <begin position="1"/>
        <end position="29"/>
    </location>
</feature>